<reference evidence="10 11" key="1">
    <citation type="submission" date="2022-01" db="EMBL/GenBank/DDBJ databases">
        <authorList>
            <person name="Xiong W."/>
            <person name="Schranz E."/>
        </authorList>
    </citation>
    <scope>NUCLEOTIDE SEQUENCE [LARGE SCALE GENOMIC DNA]</scope>
</reference>
<proteinExistence type="predicted"/>
<evidence type="ECO:0000259" key="9">
    <source>
        <dbReference type="Pfam" id="PF23197"/>
    </source>
</evidence>
<keyword evidence="2" id="KW-0240">DNA-directed RNA polymerase</keyword>
<evidence type="ECO:0000256" key="4">
    <source>
        <dbReference type="ARBA" id="ARBA00022695"/>
    </source>
</evidence>
<name>A0AAU9M4Q9_9ASTR</name>
<dbReference type="PANTHER" id="PTHR48446">
    <property type="entry name" value="DNA-DIRECTED RNA POLYMERASE SUBUNIT BETA' N-TERMINAL SECTION"/>
    <property type="match status" value="1"/>
</dbReference>
<keyword evidence="4" id="KW-0548">Nucleotidyltransferase</keyword>
<dbReference type="GO" id="GO:0006351">
    <property type="term" value="P:DNA-templated transcription"/>
    <property type="evidence" value="ECO:0007669"/>
    <property type="project" value="InterPro"/>
</dbReference>
<organism evidence="10 11">
    <name type="scientific">Lactuca virosa</name>
    <dbReference type="NCBI Taxonomy" id="75947"/>
    <lineage>
        <taxon>Eukaryota</taxon>
        <taxon>Viridiplantae</taxon>
        <taxon>Streptophyta</taxon>
        <taxon>Embryophyta</taxon>
        <taxon>Tracheophyta</taxon>
        <taxon>Spermatophyta</taxon>
        <taxon>Magnoliopsida</taxon>
        <taxon>eudicotyledons</taxon>
        <taxon>Gunneridae</taxon>
        <taxon>Pentapetalae</taxon>
        <taxon>asterids</taxon>
        <taxon>campanulids</taxon>
        <taxon>Asterales</taxon>
        <taxon>Asteraceae</taxon>
        <taxon>Cichorioideae</taxon>
        <taxon>Cichorieae</taxon>
        <taxon>Lactucinae</taxon>
        <taxon>Lactuca</taxon>
    </lineage>
</organism>
<sequence>MWGPTNKLITCETCHGDFHSCCGHFGYLPLVLPVYNVGYMSHVVDILKCICKMSLVKRCTSTSSYLLSLDDIGFSISVSCEPVRKGRARGPIVLSEQIGSISPGPPTCKSLEFHGSMVEGGQLTFIASYSGGEKGGCFFEWFRVKDNGKETTF</sequence>
<dbReference type="Proteomes" id="UP001157418">
    <property type="component" value="Unassembled WGS sequence"/>
</dbReference>
<keyword evidence="5" id="KW-0479">Metal-binding</keyword>
<feature type="domain" description="RNA polymerase Rpb1" evidence="8">
    <location>
        <begin position="4"/>
        <end position="53"/>
    </location>
</feature>
<dbReference type="GO" id="GO:0000428">
    <property type="term" value="C:DNA-directed RNA polymerase complex"/>
    <property type="evidence" value="ECO:0007669"/>
    <property type="project" value="UniProtKB-KW"/>
</dbReference>
<evidence type="ECO:0000256" key="7">
    <source>
        <dbReference type="ARBA" id="ARBA00023163"/>
    </source>
</evidence>
<dbReference type="EMBL" id="CAKMRJ010001112">
    <property type="protein sequence ID" value="CAH1421750.1"/>
    <property type="molecule type" value="Genomic_DNA"/>
</dbReference>
<keyword evidence="3" id="KW-0808">Transferase</keyword>
<dbReference type="AlphaFoldDB" id="A0AAU9M4Q9"/>
<evidence type="ECO:0000256" key="6">
    <source>
        <dbReference type="ARBA" id="ARBA00022833"/>
    </source>
</evidence>
<evidence type="ECO:0000256" key="2">
    <source>
        <dbReference type="ARBA" id="ARBA00022478"/>
    </source>
</evidence>
<protein>
    <recommendedName>
        <fullName evidence="1">DNA-directed RNA polymerase</fullName>
        <ecNumber evidence="1">2.7.7.6</ecNumber>
    </recommendedName>
</protein>
<comment type="caution">
    <text evidence="10">The sequence shown here is derived from an EMBL/GenBank/DDBJ whole genome shotgun (WGS) entry which is preliminary data.</text>
</comment>
<feature type="domain" description="AIR9-like A9" evidence="9">
    <location>
        <begin position="108"/>
        <end position="151"/>
    </location>
</feature>
<dbReference type="GO" id="GO:0046872">
    <property type="term" value="F:metal ion binding"/>
    <property type="evidence" value="ECO:0007669"/>
    <property type="project" value="UniProtKB-KW"/>
</dbReference>
<dbReference type="InterPro" id="IPR015700">
    <property type="entry name" value="RPC1"/>
</dbReference>
<evidence type="ECO:0000313" key="10">
    <source>
        <dbReference type="EMBL" id="CAH1421750.1"/>
    </source>
</evidence>
<dbReference type="InterPro" id="IPR044893">
    <property type="entry name" value="RNA_pol_Rpb1_clamp_domain"/>
</dbReference>
<dbReference type="GO" id="GO:0003899">
    <property type="term" value="F:DNA-directed RNA polymerase activity"/>
    <property type="evidence" value="ECO:0007669"/>
    <property type="project" value="UniProtKB-EC"/>
</dbReference>
<evidence type="ECO:0000313" key="11">
    <source>
        <dbReference type="Proteomes" id="UP001157418"/>
    </source>
</evidence>
<dbReference type="SUPFAM" id="SSF64484">
    <property type="entry name" value="beta and beta-prime subunits of DNA dependent RNA-polymerase"/>
    <property type="match status" value="1"/>
</dbReference>
<dbReference type="InterPro" id="IPR056284">
    <property type="entry name" value="AIR9-like_A9"/>
</dbReference>
<dbReference type="InterPro" id="IPR007080">
    <property type="entry name" value="RNA_pol_Rpb1_1"/>
</dbReference>
<dbReference type="GO" id="GO:0003677">
    <property type="term" value="F:DNA binding"/>
    <property type="evidence" value="ECO:0007669"/>
    <property type="project" value="InterPro"/>
</dbReference>
<keyword evidence="11" id="KW-1185">Reference proteome</keyword>
<dbReference type="PANTHER" id="PTHR48446:SF1">
    <property type="entry name" value="DNA-DIRECTED RNA POLYMERASE SUBUNIT BETA' N-TERMINAL SECTION"/>
    <property type="match status" value="1"/>
</dbReference>
<dbReference type="Pfam" id="PF23197">
    <property type="entry name" value="IG_AIR9"/>
    <property type="match status" value="1"/>
</dbReference>
<evidence type="ECO:0000256" key="3">
    <source>
        <dbReference type="ARBA" id="ARBA00022679"/>
    </source>
</evidence>
<dbReference type="EC" id="2.7.7.6" evidence="1"/>
<gene>
    <name evidence="10" type="ORF">LVIROSA_LOCUS9131</name>
</gene>
<keyword evidence="6" id="KW-0862">Zinc</keyword>
<keyword evidence="7" id="KW-0804">Transcription</keyword>
<dbReference type="Pfam" id="PF04997">
    <property type="entry name" value="RNA_pol_Rpb1_1"/>
    <property type="match status" value="1"/>
</dbReference>
<evidence type="ECO:0000256" key="1">
    <source>
        <dbReference type="ARBA" id="ARBA00012418"/>
    </source>
</evidence>
<dbReference type="Gene3D" id="4.10.860.120">
    <property type="entry name" value="RNA polymerase II, clamp domain"/>
    <property type="match status" value="1"/>
</dbReference>
<accession>A0AAU9M4Q9</accession>
<evidence type="ECO:0000256" key="5">
    <source>
        <dbReference type="ARBA" id="ARBA00022723"/>
    </source>
</evidence>
<evidence type="ECO:0000259" key="8">
    <source>
        <dbReference type="Pfam" id="PF04997"/>
    </source>
</evidence>